<evidence type="ECO:0000259" key="2">
    <source>
        <dbReference type="Pfam" id="PF19815"/>
    </source>
</evidence>
<dbReference type="SUPFAM" id="SSF51126">
    <property type="entry name" value="Pectin lyase-like"/>
    <property type="match status" value="1"/>
</dbReference>
<dbReference type="EMBL" id="JBHSMU010000015">
    <property type="protein sequence ID" value="MFC5461017.1"/>
    <property type="molecule type" value="Genomic_DNA"/>
</dbReference>
<keyword evidence="4" id="KW-1185">Reference proteome</keyword>
<dbReference type="InterPro" id="IPR011050">
    <property type="entry name" value="Pectin_lyase_fold/virulence"/>
</dbReference>
<accession>A0ABW0L822</accession>
<comment type="caution">
    <text evidence="3">The sequence shown here is derived from an EMBL/GenBank/DDBJ whole genome shotgun (WGS) entry which is preliminary data.</text>
</comment>
<feature type="chain" id="PRO_5046674630" evidence="1">
    <location>
        <begin position="30"/>
        <end position="997"/>
    </location>
</feature>
<evidence type="ECO:0000313" key="3">
    <source>
        <dbReference type="EMBL" id="MFC5461017.1"/>
    </source>
</evidence>
<dbReference type="InterPro" id="IPR046265">
    <property type="entry name" value="DUF6298"/>
</dbReference>
<proteinExistence type="predicted"/>
<dbReference type="PROSITE" id="PS51257">
    <property type="entry name" value="PROKAR_LIPOPROTEIN"/>
    <property type="match status" value="1"/>
</dbReference>
<dbReference type="InterPro" id="IPR012334">
    <property type="entry name" value="Pectin_lyas_fold"/>
</dbReference>
<dbReference type="Proteomes" id="UP001596050">
    <property type="component" value="Unassembled WGS sequence"/>
</dbReference>
<dbReference type="Pfam" id="PF19815">
    <property type="entry name" value="DUF6298"/>
    <property type="match status" value="1"/>
</dbReference>
<reference evidence="4" key="1">
    <citation type="journal article" date="2019" name="Int. J. Syst. Evol. Microbiol.">
        <title>The Global Catalogue of Microorganisms (GCM) 10K type strain sequencing project: providing services to taxonomists for standard genome sequencing and annotation.</title>
        <authorList>
            <consortium name="The Broad Institute Genomics Platform"/>
            <consortium name="The Broad Institute Genome Sequencing Center for Infectious Disease"/>
            <person name="Wu L."/>
            <person name="Ma J."/>
        </authorList>
    </citation>
    <scope>NUCLEOTIDE SEQUENCE [LARGE SCALE GENOMIC DNA]</scope>
    <source>
        <strain evidence="4">KACC 12649</strain>
    </source>
</reference>
<dbReference type="Gene3D" id="2.160.20.10">
    <property type="entry name" value="Single-stranded right-handed beta-helix, Pectin lyase-like"/>
    <property type="match status" value="1"/>
</dbReference>
<gene>
    <name evidence="3" type="ORF">ACFPN5_14490</name>
</gene>
<sequence length="997" mass="108341">MTPPRLAFIFATVVACFAAPSGMAAPASAALVPIDFSYAGYAAGAAIPVIQGPALLVRPSGADDTRLLQAALAEVARLPRQANGVRGVVQLAPGQFRIAGQLRIDADGIVLRGSSAGQTTLVATGRSRRALIEAGRGRAALTAGLIQVTDQIVPAGAHTLALSDIGDLQPGDRVVLTRPSTRDWIRALGMDALPGTFAALRYHWPAGSRDLVWDRRIASIDAAGKRVTLDAPITTAIEQRYGGATLAKVTADVPLTQIGIENLAIRSEYDGSNPRDEEHAWDGVHLDYVEDSWVRKVTGRHLVSSLVRVGPRARRITVEHVRNEAPAGEAGGYRRMSFLVEGQQVLVQYCSADSGMNDFAIGLLAAGPNVFRDCRATRALGASGAFESWASGVLYEDVRVEGAALRLAYDGQRAQAGGWTAANSIIWNSRALEVVVSGPEGAPNQIVHRALPLYATQLAQRIGAAGAEAVLQPEIRFPRADGDARVFDGAVSNDAGRGAPSPQGASLAIRNGRFVVKDKALWGGAVNDAWWLGQASPANALDAGMSITRFVPGRNGPGLTEDLPELAARAASQGTPFYQSGPAIWYDRRRDDHTILTRPDANVWAAFYELPWARSGKGKAQDGLSRYDLTRYNPWYFERTRAFAQLADQHGIVLYHHLYNNHNLVETASHWADFPWRPANNINDTGLPEPMPLEPGDRIHVAEQFYDVANPKLRALHRAYIFHVLDQLAGSDNIIFGLAFQYSGPLAFQQFFQQTVGEWERRHGRPVKLVLATAKDVTDAILADPALARQVAVVDMRYWHYLPDGSLWAPRGGQNRAFRELHPREFGDPSTPELVYRQVREYRARHPDKAIVAWHAGTGQIPSLMAGAAQVLMRNPTAGHGQGRVVDRTPLDAFVQQHLAGVLADMVPQDGWTIEGERNWVLADARQTTVLVYSLAGEGVKLARLLTGGPYQGLWFDPRTGRTMEAQLPAQLDEGAWIGKPDGREWLLVLRAQAFRG</sequence>
<feature type="domain" description="DUF6298" evidence="2">
    <location>
        <begin position="504"/>
        <end position="869"/>
    </location>
</feature>
<feature type="signal peptide" evidence="1">
    <location>
        <begin position="1"/>
        <end position="29"/>
    </location>
</feature>
<dbReference type="RefSeq" id="WP_379784458.1">
    <property type="nucleotide sequence ID" value="NZ_JBHSMU010000015.1"/>
</dbReference>
<name>A0ABW0L822_9BURK</name>
<evidence type="ECO:0000256" key="1">
    <source>
        <dbReference type="SAM" id="SignalP"/>
    </source>
</evidence>
<organism evidence="3 4">
    <name type="scientific">Massilia niabensis</name>
    <dbReference type="NCBI Taxonomy" id="544910"/>
    <lineage>
        <taxon>Bacteria</taxon>
        <taxon>Pseudomonadati</taxon>
        <taxon>Pseudomonadota</taxon>
        <taxon>Betaproteobacteria</taxon>
        <taxon>Burkholderiales</taxon>
        <taxon>Oxalobacteraceae</taxon>
        <taxon>Telluria group</taxon>
        <taxon>Massilia</taxon>
    </lineage>
</organism>
<keyword evidence="1" id="KW-0732">Signal</keyword>
<evidence type="ECO:0000313" key="4">
    <source>
        <dbReference type="Proteomes" id="UP001596050"/>
    </source>
</evidence>
<protein>
    <submittedName>
        <fullName evidence="3">DUF6298 domain-containing protein</fullName>
    </submittedName>
</protein>